<dbReference type="Pfam" id="PF20321">
    <property type="entry name" value="DUF6616"/>
    <property type="match status" value="1"/>
</dbReference>
<comment type="caution">
    <text evidence="1">The sequence shown here is derived from an EMBL/GenBank/DDBJ whole genome shotgun (WGS) entry which is preliminary data.</text>
</comment>
<proteinExistence type="predicted"/>
<organism evidence="1 2">
    <name type="scientific">Acinetobacter venetianus</name>
    <dbReference type="NCBI Taxonomy" id="52133"/>
    <lineage>
        <taxon>Bacteria</taxon>
        <taxon>Pseudomonadati</taxon>
        <taxon>Pseudomonadota</taxon>
        <taxon>Gammaproteobacteria</taxon>
        <taxon>Moraxellales</taxon>
        <taxon>Moraxellaceae</taxon>
        <taxon>Acinetobacter</taxon>
    </lineage>
</organism>
<reference evidence="1 2" key="1">
    <citation type="journal article" date="2016" name="Sci. Rep.">
        <title>Genomic and phenotypic characterization of the species Acinetobacter venetianus.</title>
        <authorList>
            <person name="Fondi M."/>
            <person name="Maida I."/>
            <person name="Perrin E."/>
            <person name="Orlandini V."/>
            <person name="La Torre L."/>
            <person name="Bosi E."/>
            <person name="Negroni A."/>
            <person name="Zanaroli G."/>
            <person name="Fava F."/>
            <person name="Decorosi F."/>
            <person name="Giovannetti L."/>
            <person name="Viti C."/>
            <person name="Vaneechoutte M."/>
            <person name="Dijkshoorn L."/>
            <person name="Fani R."/>
        </authorList>
    </citation>
    <scope>NUCLEOTIDE SEQUENCE [LARGE SCALE GENOMIC DNA]</scope>
    <source>
        <strain evidence="1 2">LUH13518</strain>
    </source>
</reference>
<dbReference type="Proteomes" id="UP000075544">
    <property type="component" value="Unassembled WGS sequence"/>
</dbReference>
<name>A0A150HY52_9GAMM</name>
<protein>
    <submittedName>
        <fullName evidence="1">Uncharacterized protein</fullName>
    </submittedName>
</protein>
<evidence type="ECO:0000313" key="1">
    <source>
        <dbReference type="EMBL" id="KXZ72071.1"/>
    </source>
</evidence>
<dbReference type="InterPro" id="IPR046724">
    <property type="entry name" value="DUF6616"/>
</dbReference>
<evidence type="ECO:0000313" key="2">
    <source>
        <dbReference type="Proteomes" id="UP000075544"/>
    </source>
</evidence>
<accession>A0A150HY52</accession>
<dbReference type="RefSeq" id="WP_061524000.1">
    <property type="nucleotide sequence ID" value="NZ_JRHX01000030.1"/>
</dbReference>
<dbReference type="PATRIC" id="fig|52133.19.peg.703"/>
<dbReference type="AlphaFoldDB" id="A0A150HY52"/>
<dbReference type="EMBL" id="JRHX01000030">
    <property type="protein sequence ID" value="KXZ72071.1"/>
    <property type="molecule type" value="Genomic_DNA"/>
</dbReference>
<gene>
    <name evidence="1" type="ORF">AVENLUH13518_00682</name>
</gene>
<sequence>MNHYLVELYTPNTAWKALSKEARQQFLSHIGTAMQGLSELGIEVLTLTETSSGMDQNTNHQFLGIWRFPTSQARDALLAGIQSSGWYGYFDHVNAAGLKGDFNQHFKDLINF</sequence>